<accession>A0A1Y2SEG9</accession>
<dbReference type="Proteomes" id="UP000194204">
    <property type="component" value="Unassembled WGS sequence"/>
</dbReference>
<comment type="caution">
    <text evidence="1">The sequence shown here is derived from an EMBL/GenBank/DDBJ whole genome shotgun (WGS) entry which is preliminary data.</text>
</comment>
<organism evidence="1 2">
    <name type="scientific">Xenorhabdus beddingii</name>
    <dbReference type="NCBI Taxonomy" id="40578"/>
    <lineage>
        <taxon>Bacteria</taxon>
        <taxon>Pseudomonadati</taxon>
        <taxon>Pseudomonadota</taxon>
        <taxon>Gammaproteobacteria</taxon>
        <taxon>Enterobacterales</taxon>
        <taxon>Morganellaceae</taxon>
        <taxon>Xenorhabdus</taxon>
    </lineage>
</organism>
<sequence length="84" mass="9467">MGVGGQRPFTDLGEQVANAEGITQCYAQGQRIDEETDETFKLMARTVGDRRADHQIILTTESGEYDAPTRQYRHKQRGVMPLPE</sequence>
<dbReference type="AlphaFoldDB" id="A0A1Y2SEG9"/>
<protein>
    <submittedName>
        <fullName evidence="1">Uncharacterized protein</fullName>
    </submittedName>
</protein>
<gene>
    <name evidence="1" type="ORF">Xbed_03483</name>
</gene>
<evidence type="ECO:0000313" key="2">
    <source>
        <dbReference type="Proteomes" id="UP000194204"/>
    </source>
</evidence>
<evidence type="ECO:0000313" key="1">
    <source>
        <dbReference type="EMBL" id="OTA16362.1"/>
    </source>
</evidence>
<proteinExistence type="predicted"/>
<dbReference type="EMBL" id="MUBK01000043">
    <property type="protein sequence ID" value="OTA16362.1"/>
    <property type="molecule type" value="Genomic_DNA"/>
</dbReference>
<keyword evidence="2" id="KW-1185">Reference proteome</keyword>
<name>A0A1Y2SEG9_9GAMM</name>
<reference evidence="1 2" key="1">
    <citation type="submission" date="2017-01" db="EMBL/GenBank/DDBJ databases">
        <title>Deconstructing symbiosis and pathogenesis requirements using a combined genomic-metabolomic approach.</title>
        <authorList>
            <person name="Tobias N.J."/>
            <person name="Wolff H."/>
            <person name="Djahanschiri B."/>
            <person name="Ebersberger I."/>
            <person name="Bode H.B."/>
        </authorList>
    </citation>
    <scope>NUCLEOTIDE SEQUENCE [LARGE SCALE GENOMIC DNA]</scope>
    <source>
        <strain evidence="1 2">DSM 4764</strain>
    </source>
</reference>
<dbReference type="AntiFam" id="ANF00178">
    <property type="entry name" value="Shadow ORF (opposite dhbF)"/>
</dbReference>